<dbReference type="EMBL" id="JAUSUR010000002">
    <property type="protein sequence ID" value="MDQ0360855.1"/>
    <property type="molecule type" value="Genomic_DNA"/>
</dbReference>
<evidence type="ECO:0000313" key="1">
    <source>
        <dbReference type="EMBL" id="MDQ0360855.1"/>
    </source>
</evidence>
<accession>A0ABU0E225</accession>
<name>A0ABU0E225_9FIRM</name>
<evidence type="ECO:0000313" key="2">
    <source>
        <dbReference type="Proteomes" id="UP001230220"/>
    </source>
</evidence>
<reference evidence="1 2" key="1">
    <citation type="submission" date="2023-07" db="EMBL/GenBank/DDBJ databases">
        <title>Genomic Encyclopedia of Type Strains, Phase IV (KMG-IV): sequencing the most valuable type-strain genomes for metagenomic binning, comparative biology and taxonomic classification.</title>
        <authorList>
            <person name="Goeker M."/>
        </authorList>
    </citation>
    <scope>NUCLEOTIDE SEQUENCE [LARGE SCALE GENOMIC DNA]</scope>
    <source>
        <strain evidence="1 2">DSM 16784</strain>
    </source>
</reference>
<sequence>MASKERVVITSRYTGKPEKEELIYELIRSIRLSEGQISVIVQSDLSISIVANKHLSIEEINEIICVQYRQIQEEISRVRKKHLK</sequence>
<dbReference type="Proteomes" id="UP001230220">
    <property type="component" value="Unassembled WGS sequence"/>
</dbReference>
<dbReference type="RefSeq" id="WP_307407068.1">
    <property type="nucleotide sequence ID" value="NZ_JAUSUR010000002.1"/>
</dbReference>
<organism evidence="1 2">
    <name type="scientific">Breznakia pachnodae</name>
    <dbReference type="NCBI Taxonomy" id="265178"/>
    <lineage>
        <taxon>Bacteria</taxon>
        <taxon>Bacillati</taxon>
        <taxon>Bacillota</taxon>
        <taxon>Erysipelotrichia</taxon>
        <taxon>Erysipelotrichales</taxon>
        <taxon>Erysipelotrichaceae</taxon>
        <taxon>Breznakia</taxon>
    </lineage>
</organism>
<gene>
    <name evidence="1" type="ORF">J2S15_001600</name>
</gene>
<protein>
    <submittedName>
        <fullName evidence="1">Oligoendopeptidase F</fullName>
    </submittedName>
</protein>
<comment type="caution">
    <text evidence="1">The sequence shown here is derived from an EMBL/GenBank/DDBJ whole genome shotgun (WGS) entry which is preliminary data.</text>
</comment>
<keyword evidence="2" id="KW-1185">Reference proteome</keyword>
<proteinExistence type="predicted"/>